<evidence type="ECO:0000313" key="4">
    <source>
        <dbReference type="Proteomes" id="UP000276443"/>
    </source>
</evidence>
<feature type="transmembrane region" description="Helical" evidence="1">
    <location>
        <begin position="84"/>
        <end position="102"/>
    </location>
</feature>
<dbReference type="PANTHER" id="PTHR45138">
    <property type="entry name" value="REGULATORY COMPONENTS OF SENSORY TRANSDUCTION SYSTEM"/>
    <property type="match status" value="1"/>
</dbReference>
<keyword evidence="1" id="KW-0472">Membrane</keyword>
<dbReference type="Proteomes" id="UP000276443">
    <property type="component" value="Unassembled WGS sequence"/>
</dbReference>
<evidence type="ECO:0000313" key="3">
    <source>
        <dbReference type="EMBL" id="RPF51076.1"/>
    </source>
</evidence>
<accession>A0A3N5B0J0</accession>
<name>A0A3N5B0J0_9BACI</name>
<sequence length="292" mass="33148">MVLNKRRLLPILYISLALAISWVIVYTFRPNTVTVHLYYFPIILSAWFFKAPGGIISGLLSGFLAGPFMMLEVTENVNQLTVAWIIRLLFFSSLGAFVGLLFHRLQAHQINMIQQNERIIEQTNMANTDSLTSIPNRRKFDQVLQEIVGELSHKTTSLIILDIDHFKQFNDSFGHPKGDECLIEVAKTIQSTLKRPTDFFARYGGEEFVVILPNTDQKGALKIAESIRKKVAQLNIPNPNSRTKPFVTISLGAETFDKFSNFRKEEILNRADQALYLAKSRGRNQVVQLTSS</sequence>
<dbReference type="InterPro" id="IPR029787">
    <property type="entry name" value="Nucleotide_cyclase"/>
</dbReference>
<dbReference type="InterPro" id="IPR050469">
    <property type="entry name" value="Diguanylate_Cyclase"/>
</dbReference>
<keyword evidence="1" id="KW-0812">Transmembrane</keyword>
<dbReference type="Pfam" id="PF00990">
    <property type="entry name" value="GGDEF"/>
    <property type="match status" value="1"/>
</dbReference>
<dbReference type="Gene3D" id="3.30.70.270">
    <property type="match status" value="1"/>
</dbReference>
<feature type="transmembrane region" description="Helical" evidence="1">
    <location>
        <begin position="37"/>
        <end position="64"/>
    </location>
</feature>
<dbReference type="GO" id="GO:0043709">
    <property type="term" value="P:cell adhesion involved in single-species biofilm formation"/>
    <property type="evidence" value="ECO:0007669"/>
    <property type="project" value="TreeGrafter"/>
</dbReference>
<feature type="domain" description="GGDEF" evidence="2">
    <location>
        <begin position="154"/>
        <end position="291"/>
    </location>
</feature>
<dbReference type="GO" id="GO:1902201">
    <property type="term" value="P:negative regulation of bacterial-type flagellum-dependent cell motility"/>
    <property type="evidence" value="ECO:0007669"/>
    <property type="project" value="TreeGrafter"/>
</dbReference>
<keyword evidence="4" id="KW-1185">Reference proteome</keyword>
<feature type="transmembrane region" description="Helical" evidence="1">
    <location>
        <begin position="6"/>
        <end position="25"/>
    </location>
</feature>
<gene>
    <name evidence="3" type="ORF">EDC24_2341</name>
</gene>
<dbReference type="SMART" id="SM00267">
    <property type="entry name" value="GGDEF"/>
    <property type="match status" value="1"/>
</dbReference>
<dbReference type="InterPro" id="IPR043128">
    <property type="entry name" value="Rev_trsase/Diguanyl_cyclase"/>
</dbReference>
<dbReference type="NCBIfam" id="TIGR00254">
    <property type="entry name" value="GGDEF"/>
    <property type="match status" value="1"/>
</dbReference>
<dbReference type="SUPFAM" id="SSF55073">
    <property type="entry name" value="Nucleotide cyclase"/>
    <property type="match status" value="1"/>
</dbReference>
<protein>
    <submittedName>
        <fullName evidence="3">Diguanylate cyclase (GGDEF)-like protein</fullName>
    </submittedName>
</protein>
<keyword evidence="1" id="KW-1133">Transmembrane helix</keyword>
<dbReference type="InterPro" id="IPR000160">
    <property type="entry name" value="GGDEF_dom"/>
</dbReference>
<proteinExistence type="predicted"/>
<evidence type="ECO:0000256" key="1">
    <source>
        <dbReference type="SAM" id="Phobius"/>
    </source>
</evidence>
<dbReference type="EMBL" id="RKRF01000011">
    <property type="protein sequence ID" value="RPF51076.1"/>
    <property type="molecule type" value="Genomic_DNA"/>
</dbReference>
<dbReference type="GO" id="GO:0052621">
    <property type="term" value="F:diguanylate cyclase activity"/>
    <property type="evidence" value="ECO:0007669"/>
    <property type="project" value="TreeGrafter"/>
</dbReference>
<dbReference type="GO" id="GO:0005886">
    <property type="term" value="C:plasma membrane"/>
    <property type="evidence" value="ECO:0007669"/>
    <property type="project" value="TreeGrafter"/>
</dbReference>
<dbReference type="PANTHER" id="PTHR45138:SF9">
    <property type="entry name" value="DIGUANYLATE CYCLASE DGCM-RELATED"/>
    <property type="match status" value="1"/>
</dbReference>
<dbReference type="FunFam" id="3.30.70.270:FF:000001">
    <property type="entry name" value="Diguanylate cyclase domain protein"/>
    <property type="match status" value="1"/>
</dbReference>
<dbReference type="AlphaFoldDB" id="A0A3N5B0J0"/>
<organism evidence="3 4">
    <name type="scientific">Aquisalibacillus elongatus</name>
    <dbReference type="NCBI Taxonomy" id="485577"/>
    <lineage>
        <taxon>Bacteria</taxon>
        <taxon>Bacillati</taxon>
        <taxon>Bacillota</taxon>
        <taxon>Bacilli</taxon>
        <taxon>Bacillales</taxon>
        <taxon>Bacillaceae</taxon>
        <taxon>Aquisalibacillus</taxon>
    </lineage>
</organism>
<evidence type="ECO:0000259" key="2">
    <source>
        <dbReference type="PROSITE" id="PS50887"/>
    </source>
</evidence>
<reference evidence="3 4" key="1">
    <citation type="submission" date="2018-11" db="EMBL/GenBank/DDBJ databases">
        <title>Genomic Encyclopedia of Type Strains, Phase IV (KMG-IV): sequencing the most valuable type-strain genomes for metagenomic binning, comparative biology and taxonomic classification.</title>
        <authorList>
            <person name="Goeker M."/>
        </authorList>
    </citation>
    <scope>NUCLEOTIDE SEQUENCE [LARGE SCALE GENOMIC DNA]</scope>
    <source>
        <strain evidence="3 4">DSM 18090</strain>
    </source>
</reference>
<dbReference type="CDD" id="cd01949">
    <property type="entry name" value="GGDEF"/>
    <property type="match status" value="1"/>
</dbReference>
<dbReference type="PROSITE" id="PS50887">
    <property type="entry name" value="GGDEF"/>
    <property type="match status" value="1"/>
</dbReference>
<comment type="caution">
    <text evidence="3">The sequence shown here is derived from an EMBL/GenBank/DDBJ whole genome shotgun (WGS) entry which is preliminary data.</text>
</comment>